<sequence length="477" mass="49637">MTAVVPTDDAPQPDARAANAALTLDELRERLTGDLVRPGDPDWDVARAAWNLTVDQQPAAVVLAETVSDVVETLLCAADLGLGVAPQGTGHNAAPLGPLDGTVLLKTSRMRGVDVDPAARVARVEAGAPWGEVTAEVAAHGLTALAGSAHDVGVVGYTLGGGLSWLGRHYGLASNHVRAVECVTADGRELRVDAEHHADLFWALRGGGGGHAVVTALEFDLFEVPDVYAGVLFFPIERAGEVLHAWRHWVADVPDTVTSVGRLLQFLPLPELPDFLRGRSYVVVEAVVVHTAEADAAALLAPLRALGPEIDTFAMTPTSALQSLHMDPEGPVPGIGDGYLVGELPAEGIDALVAACGPGSGSALLSVELRHLGGALAPDVMAGGAVSSLAGEFAMFAVGMTPGPEFAAKVRADIDAVQEALQPWASGRAYANFAERRRAGAVLFGPEAHDRLQAVKAVYDPENVIRAAHQVTPKLST</sequence>
<evidence type="ECO:0000256" key="3">
    <source>
        <dbReference type="ARBA" id="ARBA00022630"/>
    </source>
</evidence>
<dbReference type="Gene3D" id="3.30.465.10">
    <property type="match status" value="1"/>
</dbReference>
<accession>A0ABP3SH55</accession>
<dbReference type="InterPro" id="IPR016167">
    <property type="entry name" value="FAD-bd_PCMH_sub1"/>
</dbReference>
<keyword evidence="8" id="KW-1185">Reference proteome</keyword>
<gene>
    <name evidence="7" type="ORF">GCM10009547_48790</name>
</gene>
<reference evidence="8" key="1">
    <citation type="journal article" date="2019" name="Int. J. Syst. Evol. Microbiol.">
        <title>The Global Catalogue of Microorganisms (GCM) 10K type strain sequencing project: providing services to taxonomists for standard genome sequencing and annotation.</title>
        <authorList>
            <consortium name="The Broad Institute Genomics Platform"/>
            <consortium name="The Broad Institute Genome Sequencing Center for Infectious Disease"/>
            <person name="Wu L."/>
            <person name="Ma J."/>
        </authorList>
    </citation>
    <scope>NUCLEOTIDE SEQUENCE [LARGE SCALE GENOMIC DNA]</scope>
    <source>
        <strain evidence="8">JCM 10671</strain>
    </source>
</reference>
<dbReference type="SUPFAM" id="SSF56176">
    <property type="entry name" value="FAD-binding/transporter-associated domain-like"/>
    <property type="match status" value="1"/>
</dbReference>
<dbReference type="Gene3D" id="3.30.43.10">
    <property type="entry name" value="Uridine Diphospho-n-acetylenolpyruvylglucosamine Reductase, domain 2"/>
    <property type="match status" value="1"/>
</dbReference>
<evidence type="ECO:0000256" key="2">
    <source>
        <dbReference type="ARBA" id="ARBA00005466"/>
    </source>
</evidence>
<dbReference type="InterPro" id="IPR006094">
    <property type="entry name" value="Oxid_FAD_bind_N"/>
</dbReference>
<evidence type="ECO:0000259" key="6">
    <source>
        <dbReference type="PROSITE" id="PS51387"/>
    </source>
</evidence>
<dbReference type="EMBL" id="BAAAHE010000066">
    <property type="protein sequence ID" value="GAA0638894.1"/>
    <property type="molecule type" value="Genomic_DNA"/>
</dbReference>
<dbReference type="InterPro" id="IPR050416">
    <property type="entry name" value="FAD-linked_Oxidoreductase"/>
</dbReference>
<dbReference type="RefSeq" id="WP_344609791.1">
    <property type="nucleotide sequence ID" value="NZ_BAAAHE010000066.1"/>
</dbReference>
<dbReference type="InterPro" id="IPR012951">
    <property type="entry name" value="BBE"/>
</dbReference>
<feature type="domain" description="FAD-binding PCMH-type" evidence="6">
    <location>
        <begin position="54"/>
        <end position="224"/>
    </location>
</feature>
<evidence type="ECO:0000256" key="5">
    <source>
        <dbReference type="ARBA" id="ARBA00023002"/>
    </source>
</evidence>
<keyword evidence="3" id="KW-0285">Flavoprotein</keyword>
<dbReference type="InterPro" id="IPR006093">
    <property type="entry name" value="Oxy_OxRdtase_FAD_BS"/>
</dbReference>
<dbReference type="PANTHER" id="PTHR42973">
    <property type="entry name" value="BINDING OXIDOREDUCTASE, PUTATIVE (AFU_ORTHOLOGUE AFUA_1G17690)-RELATED"/>
    <property type="match status" value="1"/>
</dbReference>
<dbReference type="Pfam" id="PF08031">
    <property type="entry name" value="BBE"/>
    <property type="match status" value="1"/>
</dbReference>
<organism evidence="7 8">
    <name type="scientific">Sporichthya brevicatena</name>
    <dbReference type="NCBI Taxonomy" id="171442"/>
    <lineage>
        <taxon>Bacteria</taxon>
        <taxon>Bacillati</taxon>
        <taxon>Actinomycetota</taxon>
        <taxon>Actinomycetes</taxon>
        <taxon>Sporichthyales</taxon>
        <taxon>Sporichthyaceae</taxon>
        <taxon>Sporichthya</taxon>
    </lineage>
</organism>
<keyword evidence="4" id="KW-0274">FAD</keyword>
<dbReference type="InterPro" id="IPR016166">
    <property type="entry name" value="FAD-bd_PCMH"/>
</dbReference>
<evidence type="ECO:0000256" key="4">
    <source>
        <dbReference type="ARBA" id="ARBA00022827"/>
    </source>
</evidence>
<comment type="caution">
    <text evidence="7">The sequence shown here is derived from an EMBL/GenBank/DDBJ whole genome shotgun (WGS) entry which is preliminary data.</text>
</comment>
<keyword evidence="5" id="KW-0560">Oxidoreductase</keyword>
<dbReference type="PANTHER" id="PTHR42973:SF39">
    <property type="entry name" value="FAD-BINDING PCMH-TYPE DOMAIN-CONTAINING PROTEIN"/>
    <property type="match status" value="1"/>
</dbReference>
<comment type="cofactor">
    <cofactor evidence="1">
        <name>FAD</name>
        <dbReference type="ChEBI" id="CHEBI:57692"/>
    </cofactor>
</comment>
<protein>
    <submittedName>
        <fullName evidence="7">FAD-binding oxidoreductase</fullName>
    </submittedName>
</protein>
<comment type="similarity">
    <text evidence="2">Belongs to the oxygen-dependent FAD-linked oxidoreductase family.</text>
</comment>
<dbReference type="InterPro" id="IPR016169">
    <property type="entry name" value="FAD-bd_PCMH_sub2"/>
</dbReference>
<evidence type="ECO:0000313" key="8">
    <source>
        <dbReference type="Proteomes" id="UP001500957"/>
    </source>
</evidence>
<name>A0ABP3SH55_9ACTN</name>
<dbReference type="Pfam" id="PF01565">
    <property type="entry name" value="FAD_binding_4"/>
    <property type="match status" value="1"/>
</dbReference>
<dbReference type="PROSITE" id="PS00862">
    <property type="entry name" value="OX2_COVAL_FAD"/>
    <property type="match status" value="1"/>
</dbReference>
<evidence type="ECO:0000313" key="7">
    <source>
        <dbReference type="EMBL" id="GAA0638894.1"/>
    </source>
</evidence>
<evidence type="ECO:0000256" key="1">
    <source>
        <dbReference type="ARBA" id="ARBA00001974"/>
    </source>
</evidence>
<dbReference type="Gene3D" id="3.40.462.20">
    <property type="match status" value="1"/>
</dbReference>
<dbReference type="Proteomes" id="UP001500957">
    <property type="component" value="Unassembled WGS sequence"/>
</dbReference>
<proteinExistence type="inferred from homology"/>
<dbReference type="InterPro" id="IPR036318">
    <property type="entry name" value="FAD-bd_PCMH-like_sf"/>
</dbReference>
<dbReference type="PROSITE" id="PS51387">
    <property type="entry name" value="FAD_PCMH"/>
    <property type="match status" value="1"/>
</dbReference>